<evidence type="ECO:0000313" key="1">
    <source>
        <dbReference type="EMBL" id="KAJ8674084.1"/>
    </source>
</evidence>
<feature type="non-terminal residue" evidence="1">
    <location>
        <position position="2707"/>
    </location>
</feature>
<evidence type="ECO:0000313" key="2">
    <source>
        <dbReference type="Proteomes" id="UP001239111"/>
    </source>
</evidence>
<name>A0ACC2NSL3_9HYME</name>
<comment type="caution">
    <text evidence="1">The sequence shown here is derived from an EMBL/GenBank/DDBJ whole genome shotgun (WGS) entry which is preliminary data.</text>
</comment>
<reference evidence="1" key="1">
    <citation type="submission" date="2023-04" db="EMBL/GenBank/DDBJ databases">
        <title>A chromosome-level genome assembly of the parasitoid wasp Eretmocerus hayati.</title>
        <authorList>
            <person name="Zhong Y."/>
            <person name="Liu S."/>
            <person name="Liu Y."/>
        </authorList>
    </citation>
    <scope>NUCLEOTIDE SEQUENCE</scope>
    <source>
        <strain evidence="1">ZJU_SS_LIU_2023</strain>
    </source>
</reference>
<proteinExistence type="predicted"/>
<organism evidence="1 2">
    <name type="scientific">Eretmocerus hayati</name>
    <dbReference type="NCBI Taxonomy" id="131215"/>
    <lineage>
        <taxon>Eukaryota</taxon>
        <taxon>Metazoa</taxon>
        <taxon>Ecdysozoa</taxon>
        <taxon>Arthropoda</taxon>
        <taxon>Hexapoda</taxon>
        <taxon>Insecta</taxon>
        <taxon>Pterygota</taxon>
        <taxon>Neoptera</taxon>
        <taxon>Endopterygota</taxon>
        <taxon>Hymenoptera</taxon>
        <taxon>Apocrita</taxon>
        <taxon>Proctotrupomorpha</taxon>
        <taxon>Chalcidoidea</taxon>
        <taxon>Aphelinidae</taxon>
        <taxon>Aphelininae</taxon>
        <taxon>Eretmocerus</taxon>
    </lineage>
</organism>
<dbReference type="Proteomes" id="UP001239111">
    <property type="component" value="Chromosome 3"/>
</dbReference>
<gene>
    <name evidence="1" type="ORF">QAD02_005346</name>
</gene>
<dbReference type="EMBL" id="CM056743">
    <property type="protein sequence ID" value="KAJ8674084.1"/>
    <property type="molecule type" value="Genomic_DNA"/>
</dbReference>
<protein>
    <submittedName>
        <fullName evidence="1">Uncharacterized protein</fullName>
    </submittedName>
</protein>
<accession>A0ACC2NSL3</accession>
<sequence>MSFCRITGRSRGLPKPNYFPLLPPISPADAKRFCRITGKSYGLPTHHYIPVMLGFHKTKEKCKITTKSSGLSPHHYTAGLLLAEKKKHVVLKDYRYVFPILDGDGEQQVALRNLLDSKTLLHEEEERSRFVYTVDERRCSLVFPARLEAAVRDGDVRDVMLSKDCDSVLLRLKQGKNVSVDFREMVELAEELLYEGFGPREDIYKERQKQEAEGKKKKRKRQDGLSYAKKIFEDKEKAAEEEELKIAKQVRLRSIREEKRKEQVLDWKQVGEKQEKQKQTIIPITCEWKDMKKPLNSSLDPQLLELDSNQEFVPVVKEVPTPVLIEPQSIDLAKTPLGTYSTPISEETAGFEAIAVVEPFVPLTNKPDSAVQEAIKNIPAKNLEGTSEVNRKFVSAGPEALQALPRIEEIPELVGRLGSGENTQMHKVTGLKLDIKSAQRFVAGQTVQTPAGDVFVPGQTLTTDRGDTFVPGLTIHTPDGPLLIPGQIISVKEKDGTMTPIFIAGQTLPTSEGDAFVQGQTMHTCEGPKFVSGQTVLTKDGPKFVAGQVTENNEFLPGQLVTAQDEEIKFMPGQTVTDELGQQIFIPGQSHQLNNGKWEFMPGQSLKIGNGLEQFVPGETMMTTGGHQFVPGQRVVAAETGESHFVPGIAVRSDNDCKFVPGMTLATPQGPKFVEGQIVKTLDGEKFVPGSTTLGESGIQFAVAKSVEEISFSESIPSGIPINPKTASAIPSAQSEIFGHIIQTEKGVEFIPESLKTFSRGKKMVPGQLVRSKDGYRFVPGINTNDGFVPGQIVNTESGDQFVPGQVIDTSSGPKFVPGQMVETRSGLKFVPGQTVETADGPQFVPGQIVETKVGPTFIPGQVISTEDEGSRFVPGQVVQTPDGPRFVPGRVVESTEHGIIFVPGQIVETEEGLKFVAPDLIDTNEGEVEFSVQGFEVLPEELRLLRPQHLLYNSSLRSYSEASIDTEMLKQLSDAGLSIGKKTNAQIPTVDIDVDPKAVDFDHAIGIAEKLGMKGEAAVKMAQVMSTIASLAEKIVHQQLQSVSREGYAYHNGHTSLVNGKLETLMTVNDQEAGGEDWTQDALKSTLATAIMALMDEKMFDEDNNNNHDDDMIDHNGQENISRMPNGKSTRDIVFSTIGEALQVISNYNTVSLENSVEELLKMLFIPQKRSMICQSAVFEVLDESTNKIDILKSTIMAHSLTSQAVLDRLSQVLEEDHGNDIITSAFRGISQNDPEMITRVLEKVSREVACVETEKEAAETLHKAIIQAVREYSEARLEQLLCEDRSEIKELLLQAVGLAKALGMSSTASTLLSVISDEKSIEALAQDKISSDILKRITVMKKLAEERPEFLNVLSELSYNSEKARHDPCLRTLVRESAALMIVPEEVPLESSKDIPASLLNADNSLAMEDFMIRTGRKQSATFMILKHGLQAVVPREAARSVLTGEVAYTLLDERGVQHFEPLHVFSALRLSKPATHRFSMYSCPVAKTAEDDAESDLVTTYDGLNGTSVTPNSMDCSDFSTLCRKGYSNGVDLSKSNETLESCSHSRENTPSFRRISGFHQSKEDLKSENYVVVKDFTGEGESAGFSVNVGDIVEAIEYAAESSKEARLDANFDIGEVEDRLDSSAARHKLSVRPRRKYAGSRAQVISHSSSRALVRKADGTEGWLPMSILMQTALSEDGTSSRPEDSRFRREAVMKELVETEEEFGRDLQQVVERYLSPLDNPEVPRIVRDNKEIIFTNLKQIAEFHNTSFGRVLIEGVKYYADQPRMLGKTFLRLERDFDKHVAYCRDEPAAQEFLQRNREVQQYFDDLGRKIGDDKTVSEHLKLPIQRINDYQLLLKELVKYTTRLGEDCDDLQRALELMLSIPNRSTDNKFISSIEGFKGNIHKLGRLLTHEWFTVTDKEGKSKERYLFLFKARILVCKVKRISDDRSVFVLKDIIRLPEVEVKDHPEDQRTFELHTKPGVAAQPGYPLTLSAHKDPVKVEWLKEIRQYASDVVALAEHAADDLQLTEAEPHKEAPEDHPDMSRRYSSTRFSSSSRLVEESTYSSVSGSRVAAELSSSFVASSTSTQQIGASVETSSSYQKTVVSGTADSSDGKTAKLALSSNEAGKPQFEKTIEGCQVEPIRPSLAMLHVIAGECATFECTLKSEDLATKMMWLKDNKPMDDRLADRVKQTSEGKNYKLEIENVSESDSGIYIARASNTDGQAHCTAQLVVQELTAEEKKARAEANSPIFLVRLKDTELLENTYLRFMIKVKGDPNPDLKFFKDGTLIDAKNERVQIVRDKADKGFYEIVIPDVQKEDAGKYSCTAQNRFGDASCEATVTVTDEKLMFTGLPDGMVEPGSEPKFVWTRDGVPFDPEERFKVLFKDSEDTLALVFQHVKPEDAGLYTCVAQTSTGNISCSAELTVQGTVNQLLKEPAKPLLETESKTSEVRAGGAAMLDLQVKGFPKPNIMWTKDGQEIVPGGRIKYLWEDEESLSLVIKNVTVQDAGVYKIRAKNELGEDNTQIELIVKSAPRITKKMSDFKVLAEQDIIMTVEVRASPPAEVGFFKDNKPIEASDRVTITKEAVDTCTHTYTVIMKNARAEDCGTYSVAAKNEINETSHHWDLKVLYPPKITKRLEKSQLIEEDDTLDIFIEIESVHPAKVTWFKDNVAMIEDGRIQFIQDGNKHTLKIEALIDTDTATYRVDVVNQDGMKSDQTIIQ</sequence>
<keyword evidence="2" id="KW-1185">Reference proteome</keyword>